<dbReference type="EMBL" id="JYIT01000037">
    <property type="protein sequence ID" value="KJL32796.1"/>
    <property type="molecule type" value="Genomic_DNA"/>
</dbReference>
<protein>
    <submittedName>
        <fullName evidence="1">Uncharacterized protein</fullName>
    </submittedName>
</protein>
<organism evidence="1 2">
    <name type="scientific">Microbacterium azadirachtae</name>
    <dbReference type="NCBI Taxonomy" id="582680"/>
    <lineage>
        <taxon>Bacteria</taxon>
        <taxon>Bacillati</taxon>
        <taxon>Actinomycetota</taxon>
        <taxon>Actinomycetes</taxon>
        <taxon>Micrococcales</taxon>
        <taxon>Microbacteriaceae</taxon>
        <taxon>Microbacterium</taxon>
    </lineage>
</organism>
<comment type="caution">
    <text evidence="1">The sequence shown here is derived from an EMBL/GenBank/DDBJ whole genome shotgun (WGS) entry which is preliminary data.</text>
</comment>
<reference evidence="1 2" key="1">
    <citation type="submission" date="2015-02" db="EMBL/GenBank/DDBJ databases">
        <title>Draft genome sequences of ten Microbacterium spp. with emphasis on heavy metal contaminated environments.</title>
        <authorList>
            <person name="Corretto E."/>
        </authorList>
    </citation>
    <scope>NUCLEOTIDE SEQUENCE [LARGE SCALE GENOMIC DNA]</scope>
    <source>
        <strain evidence="1 2">DSM 23848</strain>
    </source>
</reference>
<accession>A0A0F0LMP2</accession>
<dbReference type="AlphaFoldDB" id="A0A0F0LMP2"/>
<name>A0A0F0LMP2_9MICO</name>
<keyword evidence="2" id="KW-1185">Reference proteome</keyword>
<dbReference type="Proteomes" id="UP000033448">
    <property type="component" value="Unassembled WGS sequence"/>
</dbReference>
<evidence type="ECO:0000313" key="1">
    <source>
        <dbReference type="EMBL" id="KJL32796.1"/>
    </source>
</evidence>
<gene>
    <name evidence="1" type="ORF">RL72_00148</name>
</gene>
<proteinExistence type="predicted"/>
<sequence>MPEPPPEKASRSAEPLEPIETCTVLMPWMSLIASSTFWAALSSASRLGDCPSDCVIRNVFCPLDPRKLTFMSGAAARVPTSTTTASRTVIQECFSVQLRIGRYAFCSRVGGASSCSGSIARPSASSSGLPGRRNQYASTGTIVRATSSDAAIAIVTVSANGRNSSPVMSPTKAIGRNTATVVMVEAVTAVATSRTALRIALFLSAPCT</sequence>
<evidence type="ECO:0000313" key="2">
    <source>
        <dbReference type="Proteomes" id="UP000033448"/>
    </source>
</evidence>